<reference evidence="1 2" key="1">
    <citation type="submission" date="2017-07" db="EMBL/GenBank/DDBJ databases">
        <title>Leptospira spp. isolated from tropical soils.</title>
        <authorList>
            <person name="Thibeaux R."/>
            <person name="Iraola G."/>
            <person name="Ferres I."/>
            <person name="Bierque E."/>
            <person name="Girault D."/>
            <person name="Soupe-Gilbert M.-E."/>
            <person name="Picardeau M."/>
            <person name="Goarant C."/>
        </authorList>
    </citation>
    <scope>NUCLEOTIDE SEQUENCE [LARGE SCALE GENOMIC DNA]</scope>
    <source>
        <strain evidence="1 2">FH2-C-A2</strain>
    </source>
</reference>
<dbReference type="EMBL" id="NPDT01000009">
    <property type="protein sequence ID" value="PJZ64536.1"/>
    <property type="molecule type" value="Genomic_DNA"/>
</dbReference>
<comment type="caution">
    <text evidence="1">The sequence shown here is derived from an EMBL/GenBank/DDBJ whole genome shotgun (WGS) entry which is preliminary data.</text>
</comment>
<accession>A0A2M9Z7X5</accession>
<evidence type="ECO:0000313" key="2">
    <source>
        <dbReference type="Proteomes" id="UP000231912"/>
    </source>
</evidence>
<dbReference type="Proteomes" id="UP000231912">
    <property type="component" value="Unassembled WGS sequence"/>
</dbReference>
<sequence length="68" mass="8149">MEGISERESGVGLKHYSAHLIKNSRWIEGLKTIHKIHPYYKEERQKNSEYLMLLFHDQMFEIVTESIE</sequence>
<name>A0A2M9Z7X5_9LEPT</name>
<organism evidence="1 2">
    <name type="scientific">Leptospira wolffii</name>
    <dbReference type="NCBI Taxonomy" id="409998"/>
    <lineage>
        <taxon>Bacteria</taxon>
        <taxon>Pseudomonadati</taxon>
        <taxon>Spirochaetota</taxon>
        <taxon>Spirochaetia</taxon>
        <taxon>Leptospirales</taxon>
        <taxon>Leptospiraceae</taxon>
        <taxon>Leptospira</taxon>
    </lineage>
</organism>
<proteinExistence type="predicted"/>
<evidence type="ECO:0000313" key="1">
    <source>
        <dbReference type="EMBL" id="PJZ64536.1"/>
    </source>
</evidence>
<protein>
    <submittedName>
        <fullName evidence="1">Uncharacterized protein</fullName>
    </submittedName>
</protein>
<dbReference type="AlphaFoldDB" id="A0A2M9Z7X5"/>
<gene>
    <name evidence="1" type="ORF">CH371_17330</name>
</gene>